<keyword evidence="2" id="KW-1185">Reference proteome</keyword>
<evidence type="ECO:0000313" key="2">
    <source>
        <dbReference type="Proteomes" id="UP000183413"/>
    </source>
</evidence>
<dbReference type="InParanoid" id="A0A1I4ZBU4"/>
<evidence type="ECO:0000313" key="1">
    <source>
        <dbReference type="EMBL" id="SFN47725.1"/>
    </source>
</evidence>
<dbReference type="STRING" id="1993.SAMN04489713_102143"/>
<sequence>MIENDAGEGTGSRSGREVRQGQFPFAVLTDKSVVMAEFRTSLESQGPGWGYAEVTEWTLTHHGHPFRVTAENEKAAYLPISERRTHGSRKPLKARPSGPCEVVTYYYYKAHHYGSISGDVTLAFDPVNMTVDVRADFDIDLD</sequence>
<proteinExistence type="predicted"/>
<dbReference type="AlphaFoldDB" id="A0A1I4ZBU4"/>
<dbReference type="GeneID" id="99650078"/>
<accession>A0A1I4ZBU4</accession>
<dbReference type="EMBL" id="FOVH01000002">
    <property type="protein sequence ID" value="SFN47725.1"/>
    <property type="molecule type" value="Genomic_DNA"/>
</dbReference>
<gene>
    <name evidence="1" type="ORF">SAMN04489713_102143</name>
</gene>
<name>A0A1I4ZBU4_9ACTN</name>
<protein>
    <submittedName>
        <fullName evidence="1">Uncharacterized protein</fullName>
    </submittedName>
</protein>
<organism evidence="1 2">
    <name type="scientific">Actinomadura madurae</name>
    <dbReference type="NCBI Taxonomy" id="1993"/>
    <lineage>
        <taxon>Bacteria</taxon>
        <taxon>Bacillati</taxon>
        <taxon>Actinomycetota</taxon>
        <taxon>Actinomycetes</taxon>
        <taxon>Streptosporangiales</taxon>
        <taxon>Thermomonosporaceae</taxon>
        <taxon>Actinomadura</taxon>
    </lineage>
</organism>
<dbReference type="Proteomes" id="UP000183413">
    <property type="component" value="Unassembled WGS sequence"/>
</dbReference>
<dbReference type="RefSeq" id="WP_143118300.1">
    <property type="nucleotide sequence ID" value="NZ_CP083237.1"/>
</dbReference>
<reference evidence="1 2" key="1">
    <citation type="submission" date="2016-10" db="EMBL/GenBank/DDBJ databases">
        <authorList>
            <person name="de Groot N.N."/>
        </authorList>
    </citation>
    <scope>NUCLEOTIDE SEQUENCE [LARGE SCALE GENOMIC DNA]</scope>
    <source>
        <strain evidence="1 2">DSM 43067</strain>
    </source>
</reference>